<dbReference type="KEGG" id="kbs:EPA93_07735"/>
<evidence type="ECO:0000256" key="8">
    <source>
        <dbReference type="ARBA" id="ARBA00023136"/>
    </source>
</evidence>
<keyword evidence="7" id="KW-1133">Transmembrane helix</keyword>
<comment type="subcellular location">
    <subcellularLocation>
        <location evidence="1">Cell membrane</location>
        <topology evidence="1">Multi-pass membrane protein</topology>
    </subcellularLocation>
</comment>
<dbReference type="GO" id="GO:0005524">
    <property type="term" value="F:ATP binding"/>
    <property type="evidence" value="ECO:0007669"/>
    <property type="project" value="UniProtKB-KW"/>
</dbReference>
<dbReference type="InterPro" id="IPR003439">
    <property type="entry name" value="ABC_transporter-like_ATP-bd"/>
</dbReference>
<keyword evidence="8" id="KW-0472">Membrane</keyword>
<keyword evidence="5" id="KW-0547">Nucleotide-binding</keyword>
<dbReference type="SUPFAM" id="SSF52540">
    <property type="entry name" value="P-loop containing nucleoside triphosphate hydrolases"/>
    <property type="match status" value="1"/>
</dbReference>
<dbReference type="InterPro" id="IPR039421">
    <property type="entry name" value="Type_1_exporter"/>
</dbReference>
<dbReference type="GO" id="GO:0034040">
    <property type="term" value="F:ATPase-coupled lipid transmembrane transporter activity"/>
    <property type="evidence" value="ECO:0007669"/>
    <property type="project" value="TreeGrafter"/>
</dbReference>
<dbReference type="Pfam" id="PF00005">
    <property type="entry name" value="ABC_tran"/>
    <property type="match status" value="1"/>
</dbReference>
<dbReference type="PANTHER" id="PTHR24221">
    <property type="entry name" value="ATP-BINDING CASSETTE SUB-FAMILY B"/>
    <property type="match status" value="1"/>
</dbReference>
<dbReference type="PROSITE" id="PS00211">
    <property type="entry name" value="ABC_TRANSPORTER_1"/>
    <property type="match status" value="1"/>
</dbReference>
<dbReference type="Proteomes" id="UP000290365">
    <property type="component" value="Chromosome"/>
</dbReference>
<evidence type="ECO:0000256" key="2">
    <source>
        <dbReference type="ARBA" id="ARBA00022448"/>
    </source>
</evidence>
<keyword evidence="4" id="KW-0812">Transmembrane</keyword>
<keyword evidence="2" id="KW-0813">Transport</keyword>
<dbReference type="InterPro" id="IPR017871">
    <property type="entry name" value="ABC_transporter-like_CS"/>
</dbReference>
<keyword evidence="11" id="KW-1185">Reference proteome</keyword>
<evidence type="ECO:0000313" key="11">
    <source>
        <dbReference type="Proteomes" id="UP000290365"/>
    </source>
</evidence>
<name>A0A4P6JL50_KTERU</name>
<organism evidence="10 11">
    <name type="scientific">Ktedonosporobacter rubrisoli</name>
    <dbReference type="NCBI Taxonomy" id="2509675"/>
    <lineage>
        <taxon>Bacteria</taxon>
        <taxon>Bacillati</taxon>
        <taxon>Chloroflexota</taxon>
        <taxon>Ktedonobacteria</taxon>
        <taxon>Ktedonobacterales</taxon>
        <taxon>Ktedonosporobacteraceae</taxon>
        <taxon>Ktedonosporobacter</taxon>
    </lineage>
</organism>
<dbReference type="GO" id="GO:0005886">
    <property type="term" value="C:plasma membrane"/>
    <property type="evidence" value="ECO:0007669"/>
    <property type="project" value="UniProtKB-SubCell"/>
</dbReference>
<dbReference type="AlphaFoldDB" id="A0A4P6JL50"/>
<evidence type="ECO:0000256" key="1">
    <source>
        <dbReference type="ARBA" id="ARBA00004651"/>
    </source>
</evidence>
<evidence type="ECO:0000256" key="3">
    <source>
        <dbReference type="ARBA" id="ARBA00022475"/>
    </source>
</evidence>
<protein>
    <submittedName>
        <fullName evidence="10">ATP-binding cassette domain-containing protein</fullName>
    </submittedName>
</protein>
<dbReference type="SMART" id="SM00382">
    <property type="entry name" value="AAA"/>
    <property type="match status" value="1"/>
</dbReference>
<evidence type="ECO:0000313" key="10">
    <source>
        <dbReference type="EMBL" id="QBD75905.1"/>
    </source>
</evidence>
<proteinExistence type="predicted"/>
<dbReference type="Gene3D" id="3.40.50.300">
    <property type="entry name" value="P-loop containing nucleotide triphosphate hydrolases"/>
    <property type="match status" value="1"/>
</dbReference>
<evidence type="ECO:0000259" key="9">
    <source>
        <dbReference type="PROSITE" id="PS50893"/>
    </source>
</evidence>
<sequence>MLPHRAGNCYVLSHSQLPLHVAKARHCTVLCLRSPIFRDPCSSCFLLTHLNSYQYDVNSSKVLKDISLEIEPGKKIAIVGRSGSGKSTLGRLLLGLSLPGEGEIFYDGIPLRFLNYQAVRSQFGVVMQDANVFSGSIRQNIAFNAPDISLERIIKVAQLADLHEDIMKMPMGYETYVSEGGSALSGGQRQRLALARALAGAPSILLLDEATSALDVVTEHKVEQNLSVLPCTQIIIAHRLSTIRNADCILVLEDGMLIERGTHEQLLRQNRYYARLIKSQLASGEVKAD</sequence>
<evidence type="ECO:0000256" key="6">
    <source>
        <dbReference type="ARBA" id="ARBA00022840"/>
    </source>
</evidence>
<keyword evidence="6 10" id="KW-0067">ATP-binding</keyword>
<feature type="domain" description="ABC transporter" evidence="9">
    <location>
        <begin position="47"/>
        <end position="279"/>
    </location>
</feature>
<dbReference type="InterPro" id="IPR003593">
    <property type="entry name" value="AAA+_ATPase"/>
</dbReference>
<reference evidence="10 11" key="1">
    <citation type="submission" date="2019-01" db="EMBL/GenBank/DDBJ databases">
        <title>Ktedonosporobacter rubrisoli SCAWS-G2.</title>
        <authorList>
            <person name="Huang Y."/>
            <person name="Yan B."/>
        </authorList>
    </citation>
    <scope>NUCLEOTIDE SEQUENCE [LARGE SCALE GENOMIC DNA]</scope>
    <source>
        <strain evidence="10 11">SCAWS-G2</strain>
    </source>
</reference>
<evidence type="ECO:0000256" key="4">
    <source>
        <dbReference type="ARBA" id="ARBA00022692"/>
    </source>
</evidence>
<dbReference type="EMBL" id="CP035758">
    <property type="protein sequence ID" value="QBD75905.1"/>
    <property type="molecule type" value="Genomic_DNA"/>
</dbReference>
<accession>A0A4P6JL50</accession>
<dbReference type="OrthoDB" id="9762790at2"/>
<dbReference type="InterPro" id="IPR027417">
    <property type="entry name" value="P-loop_NTPase"/>
</dbReference>
<dbReference type="FunFam" id="3.40.50.300:FF:000299">
    <property type="entry name" value="ABC transporter ATP-binding protein/permease"/>
    <property type="match status" value="1"/>
</dbReference>
<gene>
    <name evidence="10" type="ORF">EPA93_07735</name>
</gene>
<dbReference type="GO" id="GO:0016887">
    <property type="term" value="F:ATP hydrolysis activity"/>
    <property type="evidence" value="ECO:0007669"/>
    <property type="project" value="InterPro"/>
</dbReference>
<dbReference type="PROSITE" id="PS50893">
    <property type="entry name" value="ABC_TRANSPORTER_2"/>
    <property type="match status" value="1"/>
</dbReference>
<dbReference type="PANTHER" id="PTHR24221:SF654">
    <property type="entry name" value="ATP-BINDING CASSETTE SUB-FAMILY B MEMBER 6"/>
    <property type="match status" value="1"/>
</dbReference>
<evidence type="ECO:0000256" key="7">
    <source>
        <dbReference type="ARBA" id="ARBA00022989"/>
    </source>
</evidence>
<evidence type="ECO:0000256" key="5">
    <source>
        <dbReference type="ARBA" id="ARBA00022741"/>
    </source>
</evidence>
<keyword evidence="3" id="KW-1003">Cell membrane</keyword>